<evidence type="ECO:0000256" key="6">
    <source>
        <dbReference type="SAM" id="Phobius"/>
    </source>
</evidence>
<reference evidence="7 8" key="1">
    <citation type="submission" date="2021-05" db="EMBL/GenBank/DDBJ databases">
        <title>Fusibacter ferrireducens sp. nov., an anaerobic, sulfur- and Fe-reducing bacterium isolated from the mangrove sediment.</title>
        <authorList>
            <person name="Qiu D."/>
        </authorList>
    </citation>
    <scope>NUCLEOTIDE SEQUENCE [LARGE SCALE GENOMIC DNA]</scope>
    <source>
        <strain evidence="7 8">DSM 12116</strain>
    </source>
</reference>
<dbReference type="NCBIfam" id="TIGR02358">
    <property type="entry name" value="thia_cytX"/>
    <property type="match status" value="1"/>
</dbReference>
<feature type="transmembrane region" description="Helical" evidence="6">
    <location>
        <begin position="310"/>
        <end position="331"/>
    </location>
</feature>
<comment type="subcellular location">
    <subcellularLocation>
        <location evidence="1">Membrane</location>
        <topology evidence="1">Multi-pass membrane protein</topology>
    </subcellularLocation>
</comment>
<dbReference type="InterPro" id="IPR030191">
    <property type="entry name" value="CodB"/>
</dbReference>
<feature type="transmembrane region" description="Helical" evidence="6">
    <location>
        <begin position="365"/>
        <end position="383"/>
    </location>
</feature>
<dbReference type="Gene3D" id="1.10.4160.10">
    <property type="entry name" value="Hydantoin permease"/>
    <property type="match status" value="1"/>
</dbReference>
<feature type="transmembrane region" description="Helical" evidence="6">
    <location>
        <begin position="175"/>
        <end position="196"/>
    </location>
</feature>
<dbReference type="Pfam" id="PF02133">
    <property type="entry name" value="Transp_cyt_pur"/>
    <property type="match status" value="1"/>
</dbReference>
<comment type="caution">
    <text evidence="7">The sequence shown here is derived from an EMBL/GenBank/DDBJ whole genome shotgun (WGS) entry which is preliminary data.</text>
</comment>
<feature type="transmembrane region" description="Helical" evidence="6">
    <location>
        <begin position="81"/>
        <end position="100"/>
    </location>
</feature>
<dbReference type="InterPro" id="IPR012732">
    <property type="entry name" value="Thia_CytX"/>
</dbReference>
<proteinExistence type="inferred from homology"/>
<feature type="transmembrane region" description="Helical" evidence="6">
    <location>
        <begin position="343"/>
        <end position="359"/>
    </location>
</feature>
<keyword evidence="3 6" id="KW-0812">Transmembrane</keyword>
<feature type="transmembrane region" description="Helical" evidence="6">
    <location>
        <begin position="145"/>
        <end position="163"/>
    </location>
</feature>
<feature type="transmembrane region" description="Helical" evidence="6">
    <location>
        <begin position="12"/>
        <end position="32"/>
    </location>
</feature>
<evidence type="ECO:0000313" key="8">
    <source>
        <dbReference type="Proteomes" id="UP000746471"/>
    </source>
</evidence>
<dbReference type="EMBL" id="JAHBCL010000050">
    <property type="protein sequence ID" value="MBS7528643.1"/>
    <property type="molecule type" value="Genomic_DNA"/>
</dbReference>
<evidence type="ECO:0000256" key="4">
    <source>
        <dbReference type="ARBA" id="ARBA00022989"/>
    </source>
</evidence>
<evidence type="ECO:0000256" key="2">
    <source>
        <dbReference type="ARBA" id="ARBA00008974"/>
    </source>
</evidence>
<dbReference type="PANTHER" id="PTHR30569">
    <property type="entry name" value="CYTOSINE TRANSPORTER CODB"/>
    <property type="match status" value="1"/>
</dbReference>
<keyword evidence="8" id="KW-1185">Reference proteome</keyword>
<feature type="transmembrane region" description="Helical" evidence="6">
    <location>
        <begin position="242"/>
        <end position="266"/>
    </location>
</feature>
<evidence type="ECO:0000256" key="1">
    <source>
        <dbReference type="ARBA" id="ARBA00004141"/>
    </source>
</evidence>
<dbReference type="InterPro" id="IPR001248">
    <property type="entry name" value="Pur-cyt_permease"/>
</dbReference>
<gene>
    <name evidence="7" type="primary">cytX</name>
    <name evidence="7" type="ORF">KHM83_18395</name>
</gene>
<dbReference type="PANTHER" id="PTHR30569:SF0">
    <property type="entry name" value="CYTOSINE PERMEASE"/>
    <property type="match status" value="1"/>
</dbReference>
<feature type="transmembrane region" description="Helical" evidence="6">
    <location>
        <begin position="287"/>
        <end position="304"/>
    </location>
</feature>
<feature type="transmembrane region" description="Helical" evidence="6">
    <location>
        <begin position="38"/>
        <end position="60"/>
    </location>
</feature>
<accession>A0ABS5PTZ3</accession>
<evidence type="ECO:0000256" key="3">
    <source>
        <dbReference type="ARBA" id="ARBA00022692"/>
    </source>
</evidence>
<organism evidence="7 8">
    <name type="scientific">Fusibacter paucivorans</name>
    <dbReference type="NCBI Taxonomy" id="76009"/>
    <lineage>
        <taxon>Bacteria</taxon>
        <taxon>Bacillati</taxon>
        <taxon>Bacillota</taxon>
        <taxon>Clostridia</taxon>
        <taxon>Eubacteriales</taxon>
        <taxon>Eubacteriales Family XII. Incertae Sedis</taxon>
        <taxon>Fusibacter</taxon>
    </lineage>
</organism>
<dbReference type="Proteomes" id="UP000746471">
    <property type="component" value="Unassembled WGS sequence"/>
</dbReference>
<evidence type="ECO:0000313" key="7">
    <source>
        <dbReference type="EMBL" id="MBS7528643.1"/>
    </source>
</evidence>
<sequence length="394" mass="42449">MNFKEMKYHGLIWFGAAVSIAEILTGTFLAPLGFHKAVIAILLGHFIGAIIFYLAGYIGANTGKSAMDTVKIAFGEKGSRFFSLANILQLIGWTAIMIINGAKAVAYVLNPILGLTSTVPWSLLIGILILIWIKIGIKNLEKINTVVMVLLFVLTITLSLNIFGGPLLSTAGDGMQFGAAVELAIAMPLSWLPLIADYTRFAKQKRTVSAVSAITYFTVSSWMYIIGVGAVCFTGASDIVAIMLEAGLGIAAVMIVIASTVTTTYLDVYSSGVSVNSIFPKASEKHYALATAILGTALSIMAPVDHFEGFLYVIGSIFAPMFAILITDYFILKSDSSVRSFNFINAAIWLIGFLFYRHMLQFDLITGITIPVMIAIAALKLIISGGLRYVHSTH</sequence>
<evidence type="ECO:0000256" key="5">
    <source>
        <dbReference type="ARBA" id="ARBA00023136"/>
    </source>
</evidence>
<keyword evidence="5 6" id="KW-0472">Membrane</keyword>
<dbReference type="RefSeq" id="WP_213238500.1">
    <property type="nucleotide sequence ID" value="NZ_JAHBCL010000050.1"/>
</dbReference>
<keyword evidence="4 6" id="KW-1133">Transmembrane helix</keyword>
<protein>
    <submittedName>
        <fullName evidence="7">Hydroxymethylpyrimidine transporter CytX</fullName>
    </submittedName>
</protein>
<feature type="transmembrane region" description="Helical" evidence="6">
    <location>
        <begin position="112"/>
        <end position="133"/>
    </location>
</feature>
<name>A0ABS5PTZ3_9FIRM</name>
<comment type="similarity">
    <text evidence="2">Belongs to the purine-cytosine permease (2.A.39) family.</text>
</comment>
<feature type="transmembrane region" description="Helical" evidence="6">
    <location>
        <begin position="208"/>
        <end position="236"/>
    </location>
</feature>